<dbReference type="EMBL" id="KD221389">
    <property type="protein sequence ID" value="EMS51306.1"/>
    <property type="molecule type" value="Genomic_DNA"/>
</dbReference>
<protein>
    <recommendedName>
        <fullName evidence="2">DUF6598 domain-containing protein</fullName>
    </recommendedName>
</protein>
<dbReference type="InterPro" id="IPR046533">
    <property type="entry name" value="DUF6598"/>
</dbReference>
<feature type="compositionally biased region" description="Polar residues" evidence="1">
    <location>
        <begin position="569"/>
        <end position="590"/>
    </location>
</feature>
<dbReference type="Pfam" id="PF20241">
    <property type="entry name" value="DUF6598"/>
    <property type="match status" value="1"/>
</dbReference>
<feature type="compositionally biased region" description="Basic and acidic residues" evidence="1">
    <location>
        <begin position="1"/>
        <end position="15"/>
    </location>
</feature>
<feature type="domain" description="DUF6598" evidence="2">
    <location>
        <begin position="775"/>
        <end position="920"/>
    </location>
</feature>
<dbReference type="PANTHER" id="PTHR33065:SF62">
    <property type="entry name" value="DUF6598 DOMAIN-CONTAINING PROTEIN"/>
    <property type="match status" value="1"/>
</dbReference>
<dbReference type="PANTHER" id="PTHR33065">
    <property type="entry name" value="OS07G0486400 PROTEIN"/>
    <property type="match status" value="1"/>
</dbReference>
<evidence type="ECO:0000313" key="3">
    <source>
        <dbReference type="EMBL" id="EMS51306.1"/>
    </source>
</evidence>
<feature type="region of interest" description="Disordered" evidence="1">
    <location>
        <begin position="153"/>
        <end position="177"/>
    </location>
</feature>
<feature type="region of interest" description="Disordered" evidence="1">
    <location>
        <begin position="1"/>
        <end position="48"/>
    </location>
</feature>
<evidence type="ECO:0000259" key="2">
    <source>
        <dbReference type="Pfam" id="PF20241"/>
    </source>
</evidence>
<gene>
    <name evidence="3" type="ORF">TRIUR3_33233</name>
</gene>
<feature type="compositionally biased region" description="Basic and acidic residues" evidence="1">
    <location>
        <begin position="37"/>
        <end position="48"/>
    </location>
</feature>
<proteinExistence type="predicted"/>
<sequence length="929" mass="104315">MATEGDSGKSTERQSEALSRSPQIQSKVPVRPPRNIKKGEPMDRAVSSQERRLLSGLIAKLDTEEANLRAEINNLRMKVVKEGAETTSGEGFSLALGKPALWIALDGYRREQYRLRSAKKRGITPDLVAKYPELGSVAAKVRKQPKDMVLGTQQQPKDMANKSGILDGGGDDRGKSPVLEEQVPIADWKFKPEMEVDSVTHTNESLRDFSIVVNTDESPMDSIILNTDESPTLEPVLSCVPDIQSEDESSTLQPVLCCGPDIQSEDESSTLQPVICCGPDIQSKVHALPLPPHCRKQEDPVLPPKHLLQQQKQPSVHNHHEICPQGTNDDVATTLGAQFQNLDLSVSKLVELDRGESLSEEQVKFLETQQLPRDMANKLDILDGGGDETEVKMGRGKSLKEKQVTVLETQQQPTDVANKLDILDGGANEPEVEMDRRKSLLGEQVKDMANKSHISLSEERETWKQQQSILFSKLESCVQVLKEMMEAGRGAVNFYPEMQIEELSAVYHRTSEAIRNLHFLLKSIPNWVWDEVEGKQMAKAGMAVRAKTFMEKQVIGPLPRETDMEGGSRKQQQSQLLPCGLQIQSNDQSLGSKKGKHGGRKKGKHEGHKKGKYRVCAAAPSMDFEMEEESGKQQQLPRFLPHGSDIQSSDQHMIDLKVDKQKQMTEVEIDKQKPMTEVKMDKQKQTTKVEMDIRKQMAEVKMDDMDIGKSVQELTMEKEEIAAEEEDFACYRRAWESRQGPEGCGFFEDTTQLSSMHFTHLTPKPSLDDAIVAETLQILSIKLTEIKGGFKLPLSVYGVVAARDSVDNNRNLLFAHSRIAPQRIRQHNPYLRLIGPSRAILCRDPVRFEIQLKVERGAVSRDRALISATRDFYARHPGVHTICFENRFCKIELCVERLVETIQATICSVRVVKQGTRQRVESRFSVIRS</sequence>
<evidence type="ECO:0000256" key="1">
    <source>
        <dbReference type="SAM" id="MobiDB-lite"/>
    </source>
</evidence>
<feature type="compositionally biased region" description="Basic residues" evidence="1">
    <location>
        <begin position="593"/>
        <end position="612"/>
    </location>
</feature>
<feature type="region of interest" description="Disordered" evidence="1">
    <location>
        <begin position="554"/>
        <end position="612"/>
    </location>
</feature>
<organism evidence="3">
    <name type="scientific">Triticum urartu</name>
    <name type="common">Red wild einkorn</name>
    <name type="synonym">Crithodium urartu</name>
    <dbReference type="NCBI Taxonomy" id="4572"/>
    <lineage>
        <taxon>Eukaryota</taxon>
        <taxon>Viridiplantae</taxon>
        <taxon>Streptophyta</taxon>
        <taxon>Embryophyta</taxon>
        <taxon>Tracheophyta</taxon>
        <taxon>Spermatophyta</taxon>
        <taxon>Magnoliopsida</taxon>
        <taxon>Liliopsida</taxon>
        <taxon>Poales</taxon>
        <taxon>Poaceae</taxon>
        <taxon>BOP clade</taxon>
        <taxon>Pooideae</taxon>
        <taxon>Triticodae</taxon>
        <taxon>Triticeae</taxon>
        <taxon>Triticinae</taxon>
        <taxon>Triticum</taxon>
    </lineage>
</organism>
<reference evidence="3" key="1">
    <citation type="journal article" date="2013" name="Nature">
        <title>Draft genome of the wheat A-genome progenitor Triticum urartu.</title>
        <authorList>
            <person name="Ling H.Q."/>
            <person name="Zhao S."/>
            <person name="Liu D."/>
            <person name="Wang J."/>
            <person name="Sun H."/>
            <person name="Zhang C."/>
            <person name="Fan H."/>
            <person name="Li D."/>
            <person name="Dong L."/>
            <person name="Tao Y."/>
            <person name="Gao C."/>
            <person name="Wu H."/>
            <person name="Li Y."/>
            <person name="Cui Y."/>
            <person name="Guo X."/>
            <person name="Zheng S."/>
            <person name="Wang B."/>
            <person name="Yu K."/>
            <person name="Liang Q."/>
            <person name="Yang W."/>
            <person name="Lou X."/>
            <person name="Chen J."/>
            <person name="Feng M."/>
            <person name="Jian J."/>
            <person name="Zhang X."/>
            <person name="Luo G."/>
            <person name="Jiang Y."/>
            <person name="Liu J."/>
            <person name="Wang Z."/>
            <person name="Sha Y."/>
            <person name="Zhang B."/>
            <person name="Wu H."/>
            <person name="Tang D."/>
            <person name="Shen Q."/>
            <person name="Xue P."/>
            <person name="Zou S."/>
            <person name="Wang X."/>
            <person name="Liu X."/>
            <person name="Wang F."/>
            <person name="Yang Y."/>
            <person name="An X."/>
            <person name="Dong Z."/>
            <person name="Zhang K."/>
            <person name="Zhang X."/>
            <person name="Luo M.C."/>
            <person name="Dvorak J."/>
            <person name="Tong Y."/>
            <person name="Wang J."/>
            <person name="Yang H."/>
            <person name="Li Z."/>
            <person name="Wang D."/>
            <person name="Zhang A."/>
            <person name="Wang J."/>
        </authorList>
    </citation>
    <scope>NUCLEOTIDE SEQUENCE</scope>
</reference>
<accession>M7YVZ9</accession>
<feature type="compositionally biased region" description="Polar residues" evidence="1">
    <location>
        <begin position="16"/>
        <end position="26"/>
    </location>
</feature>
<dbReference type="AlphaFoldDB" id="M7YVZ9"/>
<name>M7YVZ9_TRIUA</name>